<comment type="cofactor">
    <cofactor evidence="1">
        <name>FAD</name>
        <dbReference type="ChEBI" id="CHEBI:57692"/>
    </cofactor>
</comment>
<evidence type="ECO:0000313" key="15">
    <source>
        <dbReference type="Proteomes" id="UP000001171"/>
    </source>
</evidence>
<dbReference type="Pfam" id="PF07992">
    <property type="entry name" value="Pyr_redox_2"/>
    <property type="match status" value="1"/>
</dbReference>
<evidence type="ECO:0000256" key="3">
    <source>
        <dbReference type="ARBA" id="ARBA00022630"/>
    </source>
</evidence>
<feature type="domain" description="FAD/NAD(P)-binding" evidence="12">
    <location>
        <begin position="239"/>
        <end position="574"/>
    </location>
</feature>
<dbReference type="FunFam" id="3.30.390.30:FF:000001">
    <property type="entry name" value="Dihydrolipoyl dehydrogenase"/>
    <property type="match status" value="1"/>
</dbReference>
<dbReference type="PANTHER" id="PTHR43014:SF2">
    <property type="entry name" value="MERCURIC REDUCTASE"/>
    <property type="match status" value="1"/>
</dbReference>
<dbReference type="Pfam" id="PF02852">
    <property type="entry name" value="Pyr_redox_dim"/>
    <property type="match status" value="1"/>
</dbReference>
<dbReference type="PANTHER" id="PTHR43014">
    <property type="entry name" value="MERCURIC REDUCTASE"/>
    <property type="match status" value="1"/>
</dbReference>
<dbReference type="eggNOG" id="COG1249">
    <property type="taxonomic scope" value="Bacteria"/>
</dbReference>
<keyword evidence="6 9" id="KW-0560">Oxidoreductase</keyword>
<keyword evidence="15" id="KW-1185">Reference proteome</keyword>
<evidence type="ECO:0000256" key="2">
    <source>
        <dbReference type="ARBA" id="ARBA00007532"/>
    </source>
</evidence>
<dbReference type="GO" id="GO:0050660">
    <property type="term" value="F:flavin adenine dinucleotide binding"/>
    <property type="evidence" value="ECO:0007669"/>
    <property type="project" value="TreeGrafter"/>
</dbReference>
<dbReference type="RefSeq" id="WP_011234411.1">
    <property type="nucleotide sequence ID" value="NC_006512.1"/>
</dbReference>
<keyword evidence="8 9" id="KW-0676">Redox-active center</keyword>
<feature type="transmembrane region" description="Helical" evidence="10">
    <location>
        <begin position="133"/>
        <end position="154"/>
    </location>
</feature>
<keyword evidence="4 9" id="KW-0274">FAD</keyword>
<dbReference type="EMBL" id="AE017340">
    <property type="protein sequence ID" value="AAV82000.1"/>
    <property type="molecule type" value="Genomic_DNA"/>
</dbReference>
<keyword evidence="10" id="KW-0472">Membrane</keyword>
<evidence type="ECO:0000256" key="4">
    <source>
        <dbReference type="ARBA" id="ARBA00022827"/>
    </source>
</evidence>
<dbReference type="Pfam" id="PF09335">
    <property type="entry name" value="VTT_dom"/>
    <property type="match status" value="1"/>
</dbReference>
<evidence type="ECO:0000259" key="13">
    <source>
        <dbReference type="Pfam" id="PF09335"/>
    </source>
</evidence>
<dbReference type="SUPFAM" id="SSF51905">
    <property type="entry name" value="FAD/NAD(P)-binding domain"/>
    <property type="match status" value="1"/>
</dbReference>
<evidence type="ECO:0000259" key="12">
    <source>
        <dbReference type="Pfam" id="PF07992"/>
    </source>
</evidence>
<dbReference type="InterPro" id="IPR004099">
    <property type="entry name" value="Pyr_nucl-diS_OxRdtase_dimer"/>
</dbReference>
<keyword evidence="3 9" id="KW-0285">Flavoprotein</keyword>
<dbReference type="Proteomes" id="UP000001171">
    <property type="component" value="Chromosome"/>
</dbReference>
<dbReference type="InterPro" id="IPR036188">
    <property type="entry name" value="FAD/NAD-bd_sf"/>
</dbReference>
<feature type="transmembrane region" description="Helical" evidence="10">
    <location>
        <begin position="200"/>
        <end position="220"/>
    </location>
</feature>
<evidence type="ECO:0000259" key="11">
    <source>
        <dbReference type="Pfam" id="PF02852"/>
    </source>
</evidence>
<dbReference type="PRINTS" id="PR00368">
    <property type="entry name" value="FADPNR"/>
</dbReference>
<dbReference type="InterPro" id="IPR016156">
    <property type="entry name" value="FAD/NAD-linked_Rdtase_dimer_sf"/>
</dbReference>
<evidence type="ECO:0000256" key="9">
    <source>
        <dbReference type="RuleBase" id="RU003691"/>
    </source>
</evidence>
<evidence type="ECO:0000256" key="6">
    <source>
        <dbReference type="ARBA" id="ARBA00023002"/>
    </source>
</evidence>
<accession>Q5QYX3</accession>
<feature type="domain" description="VTT" evidence="13">
    <location>
        <begin position="70"/>
        <end position="184"/>
    </location>
</feature>
<dbReference type="InterPro" id="IPR032816">
    <property type="entry name" value="VTT_dom"/>
</dbReference>
<feature type="transmembrane region" description="Helical" evidence="10">
    <location>
        <begin position="87"/>
        <end position="109"/>
    </location>
</feature>
<dbReference type="KEGG" id="ilo:IL1160"/>
<keyword evidence="7" id="KW-1015">Disulfide bond</keyword>
<feature type="domain" description="Pyridine nucleotide-disulphide oxidoreductase dimerisation" evidence="11">
    <location>
        <begin position="596"/>
        <end position="702"/>
    </location>
</feature>
<sequence>MSLKKLLLLLIIVALFISAFAFDLTQYLSLDVLKEKQQQLNQLFVDYPFQVFAIYFVVYVASTALSLPGATILTLGAGAIFGLGWGLLLASFAASLGAFLAFLSARFILHDWVQEKFGDRLTAINRGMERDGAFYLLSLRLVPLFPFFVINLVMGLTKIKAWTFYWVSQVGMLLGTAVYVNAGTQLAQISSLGDVISADLIGAFVLLGIFPLIAKAVLAFVKRRKAFKGYKKPKSFDNNLVVIGAGSAGLVSAYIAATVKAKVTLIEKHKMGGDCLNTGCVPSKALLHVAELAHNARNASSAGVHVGEVSVDFKQVMQQVKSVIKDIEPHDSVERYTKLGVDVEQGDARIVSPWEVEVTSNVEGKSETKRITTRSIIIATGAKPLVPDFEGLDKVDYLTSDTLWELDELPKRLLVLGGGPIGCELSQAFQRLGSQVTQVEMAERLMGPEDADTVELLTRRLTAEGIDIRLNHKALRFEQHNGESVLIAEQTVDNESVDNQNADQSKDVEIPFDKVLIALGRQPNITGFGLEELGVQTNKTVSTNELLQTNFPNIYACGDVAGPYQLTHVASHQAWYASVNALFDPFKTFRADYSVIPWVTYTSPQVANVGLTEQQAKKADKPYEVTEYDIGELDRAIADDSAYGRVKVLTKPGKDELLGVNIVGPQAGELLAEYVLAMKYGIGLNKILGTIHSYPTLAEANKYVAGEWKRANAPQKLLTWVEKFHRWRRS</sequence>
<reference evidence="14 15" key="1">
    <citation type="journal article" date="2004" name="Proc. Natl. Acad. Sci. U.S.A.">
        <title>Genome sequence of the deep-sea gamma-proteobacterium Idiomarina loihiensis reveals amino acid fermentation as a source of carbon and energy.</title>
        <authorList>
            <person name="Hou S."/>
            <person name="Saw J.H."/>
            <person name="Lee K.S."/>
            <person name="Freitas T.A."/>
            <person name="Belisle C."/>
            <person name="Kawarabayasi Y."/>
            <person name="Donachie S.P."/>
            <person name="Pikina A."/>
            <person name="Galperin M.Y."/>
            <person name="Koonin E.V."/>
            <person name="Makarova K.S."/>
            <person name="Omelchenko M.V."/>
            <person name="Sorokin A."/>
            <person name="Wolf Y.I."/>
            <person name="Li Q.X."/>
            <person name="Keum Y.S."/>
            <person name="Campbell S."/>
            <person name="Denery J."/>
            <person name="Aizawa S."/>
            <person name="Shibata S."/>
            <person name="Malahoff A."/>
            <person name="Alam M."/>
        </authorList>
    </citation>
    <scope>NUCLEOTIDE SEQUENCE [LARGE SCALE GENOMIC DNA]</scope>
    <source>
        <strain evidence="15">ATCC BAA-735 / DSM 15497 / L2-TR</strain>
    </source>
</reference>
<dbReference type="SUPFAM" id="SSF55424">
    <property type="entry name" value="FAD/NAD-linked reductases, dimerisation (C-terminal) domain"/>
    <property type="match status" value="1"/>
</dbReference>
<dbReference type="PRINTS" id="PR00411">
    <property type="entry name" value="PNDRDTASEI"/>
</dbReference>
<dbReference type="eggNOG" id="COG0398">
    <property type="taxonomic scope" value="Bacteria"/>
</dbReference>
<dbReference type="GO" id="GO:0005886">
    <property type="term" value="C:plasma membrane"/>
    <property type="evidence" value="ECO:0007669"/>
    <property type="project" value="UniProtKB-ARBA"/>
</dbReference>
<evidence type="ECO:0000256" key="8">
    <source>
        <dbReference type="ARBA" id="ARBA00023284"/>
    </source>
</evidence>
<evidence type="ECO:0000256" key="5">
    <source>
        <dbReference type="ARBA" id="ARBA00022857"/>
    </source>
</evidence>
<feature type="transmembrane region" description="Helical" evidence="10">
    <location>
        <begin position="161"/>
        <end position="180"/>
    </location>
</feature>
<name>Q5QYX3_IDILO</name>
<dbReference type="InterPro" id="IPR012999">
    <property type="entry name" value="Pyr_OxRdtase_I_AS"/>
</dbReference>
<keyword evidence="10" id="KW-1133">Transmembrane helix</keyword>
<dbReference type="AlphaFoldDB" id="Q5QYX3"/>
<dbReference type="GO" id="GO:0016668">
    <property type="term" value="F:oxidoreductase activity, acting on a sulfur group of donors, NAD(P) as acceptor"/>
    <property type="evidence" value="ECO:0007669"/>
    <property type="project" value="InterPro"/>
</dbReference>
<feature type="transmembrane region" description="Helical" evidence="10">
    <location>
        <begin position="52"/>
        <end position="75"/>
    </location>
</feature>
<dbReference type="OrthoDB" id="9800167at2"/>
<evidence type="ECO:0000256" key="10">
    <source>
        <dbReference type="SAM" id="Phobius"/>
    </source>
</evidence>
<organism evidence="14 15">
    <name type="scientific">Idiomarina loihiensis (strain ATCC BAA-735 / DSM 15497 / L2-TR)</name>
    <dbReference type="NCBI Taxonomy" id="283942"/>
    <lineage>
        <taxon>Bacteria</taxon>
        <taxon>Pseudomonadati</taxon>
        <taxon>Pseudomonadota</taxon>
        <taxon>Gammaproteobacteria</taxon>
        <taxon>Alteromonadales</taxon>
        <taxon>Idiomarinaceae</taxon>
        <taxon>Idiomarina</taxon>
    </lineage>
</organism>
<feature type="transmembrane region" description="Helical" evidence="10">
    <location>
        <begin position="240"/>
        <end position="257"/>
    </location>
</feature>
<dbReference type="PROSITE" id="PS00076">
    <property type="entry name" value="PYRIDINE_REDOX_1"/>
    <property type="match status" value="1"/>
</dbReference>
<gene>
    <name evidence="14" type="primary">merA_1</name>
    <name evidence="14" type="ordered locus">IL1160</name>
</gene>
<protein>
    <submittedName>
        <fullName evidence="14">Mercuric reductase, membrane-associated</fullName>
    </submittedName>
</protein>
<dbReference type="Gene3D" id="3.50.50.60">
    <property type="entry name" value="FAD/NAD(P)-binding domain"/>
    <property type="match status" value="2"/>
</dbReference>
<dbReference type="InterPro" id="IPR023753">
    <property type="entry name" value="FAD/NAD-binding_dom"/>
</dbReference>
<keyword evidence="5" id="KW-0521">NADP</keyword>
<keyword evidence="10" id="KW-0812">Transmembrane</keyword>
<evidence type="ECO:0000256" key="7">
    <source>
        <dbReference type="ARBA" id="ARBA00023157"/>
    </source>
</evidence>
<proteinExistence type="inferred from homology"/>
<dbReference type="STRING" id="283942.IL1160"/>
<dbReference type="HOGENOM" id="CLU_016755_1_0_6"/>
<dbReference type="Gene3D" id="3.30.390.30">
    <property type="match status" value="1"/>
</dbReference>
<evidence type="ECO:0000313" key="14">
    <source>
        <dbReference type="EMBL" id="AAV82000.1"/>
    </source>
</evidence>
<comment type="similarity">
    <text evidence="2 9">Belongs to the class-I pyridine nucleotide-disulfide oxidoreductase family.</text>
</comment>
<dbReference type="GO" id="GO:0003955">
    <property type="term" value="F:NAD(P)H dehydrogenase (quinone) activity"/>
    <property type="evidence" value="ECO:0007669"/>
    <property type="project" value="TreeGrafter"/>
</dbReference>
<dbReference type="GeneID" id="41336329"/>
<evidence type="ECO:0000256" key="1">
    <source>
        <dbReference type="ARBA" id="ARBA00001974"/>
    </source>
</evidence>